<proteinExistence type="predicted"/>
<keyword evidence="2" id="KW-1185">Reference proteome</keyword>
<accession>E4XD76</accession>
<dbReference type="Proteomes" id="UP000001307">
    <property type="component" value="Unassembled WGS sequence"/>
</dbReference>
<sequence>MVITPKLSYNPDCSEDDTDQGIQCEEACYREYYDCRRKCIRDSDCKRECATKKVRCENGCPCRINCFGGCPCDDYKCTSCQELHSTAQIVCVQKCHLDNNVNYCPYTNLTCMDAALDEYESCINTDCPCKAERKFYGCDSSLDMSGSSALAMMSGINKAVIHRNMTEKTLQDNGFAKYFEIGALEPGPRLNDFLRSHPQTPELFIGCKHKLLNETLGIFISPKDLYLQTHFTYFDLSYARSSREYYVYYSDTYGEPFGFTEDQRIRLQGSDEFDCHNQGLPASKCAPEMMDDHRMTAATTMGSISLLRCGKNSKSNTQSFVANYETVGFYAL</sequence>
<reference evidence="1" key="1">
    <citation type="journal article" date="2010" name="Science">
        <title>Plasticity of animal genome architecture unmasked by rapid evolution of a pelagic tunicate.</title>
        <authorList>
            <person name="Denoeud F."/>
            <person name="Henriet S."/>
            <person name="Mungpakdee S."/>
            <person name="Aury J.M."/>
            <person name="Da Silva C."/>
            <person name="Brinkmann H."/>
            <person name="Mikhaleva J."/>
            <person name="Olsen L.C."/>
            <person name="Jubin C."/>
            <person name="Canestro C."/>
            <person name="Bouquet J.M."/>
            <person name="Danks G."/>
            <person name="Poulain J."/>
            <person name="Campsteijn C."/>
            <person name="Adamski M."/>
            <person name="Cross I."/>
            <person name="Yadetie F."/>
            <person name="Muffato M."/>
            <person name="Louis A."/>
            <person name="Butcher S."/>
            <person name="Tsagkogeorga G."/>
            <person name="Konrad A."/>
            <person name="Singh S."/>
            <person name="Jensen M.F."/>
            <person name="Cong E.H."/>
            <person name="Eikeseth-Otteraa H."/>
            <person name="Noel B."/>
            <person name="Anthouard V."/>
            <person name="Porcel B.M."/>
            <person name="Kachouri-Lafond R."/>
            <person name="Nishino A."/>
            <person name="Ugolini M."/>
            <person name="Chourrout P."/>
            <person name="Nishida H."/>
            <person name="Aasland R."/>
            <person name="Huzurbazar S."/>
            <person name="Westhof E."/>
            <person name="Delsuc F."/>
            <person name="Lehrach H."/>
            <person name="Reinhardt R."/>
            <person name="Weissenbach J."/>
            <person name="Roy S.W."/>
            <person name="Artiguenave F."/>
            <person name="Postlethwait J.H."/>
            <person name="Manak J.R."/>
            <person name="Thompson E.M."/>
            <person name="Jaillon O."/>
            <person name="Du Pasquier L."/>
            <person name="Boudinot P."/>
            <person name="Liberles D.A."/>
            <person name="Volff J.N."/>
            <person name="Philippe H."/>
            <person name="Lenhard B."/>
            <person name="Roest Crollius H."/>
            <person name="Wincker P."/>
            <person name="Chourrout D."/>
        </authorList>
    </citation>
    <scope>NUCLEOTIDE SEQUENCE [LARGE SCALE GENOMIC DNA]</scope>
</reference>
<evidence type="ECO:0000313" key="1">
    <source>
        <dbReference type="EMBL" id="CBY24111.1"/>
    </source>
</evidence>
<dbReference type="EMBL" id="FN653038">
    <property type="protein sequence ID" value="CBY24111.1"/>
    <property type="molecule type" value="Genomic_DNA"/>
</dbReference>
<protein>
    <submittedName>
        <fullName evidence="1">Uncharacterized protein</fullName>
    </submittedName>
</protein>
<name>E4XD76_OIKDI</name>
<gene>
    <name evidence="1" type="ORF">GSOID_T00008114001</name>
</gene>
<dbReference type="OrthoDB" id="10326974at2759"/>
<organism evidence="1">
    <name type="scientific">Oikopleura dioica</name>
    <name type="common">Tunicate</name>
    <dbReference type="NCBI Taxonomy" id="34765"/>
    <lineage>
        <taxon>Eukaryota</taxon>
        <taxon>Metazoa</taxon>
        <taxon>Chordata</taxon>
        <taxon>Tunicata</taxon>
        <taxon>Appendicularia</taxon>
        <taxon>Copelata</taxon>
        <taxon>Oikopleuridae</taxon>
        <taxon>Oikopleura</taxon>
    </lineage>
</organism>
<dbReference type="InParanoid" id="E4XD76"/>
<evidence type="ECO:0000313" key="2">
    <source>
        <dbReference type="Proteomes" id="UP000001307"/>
    </source>
</evidence>
<dbReference type="AlphaFoldDB" id="E4XD76"/>